<proteinExistence type="predicted"/>
<dbReference type="AlphaFoldDB" id="A0A3G6JC22"/>
<dbReference type="Gene3D" id="3.90.550.10">
    <property type="entry name" value="Spore Coat Polysaccharide Biosynthesis Protein SpsA, Chain A"/>
    <property type="match status" value="1"/>
</dbReference>
<reference evidence="1" key="1">
    <citation type="submission" date="2018-07" db="EMBL/GenBank/DDBJ databases">
        <authorList>
            <person name="Somerville V."/>
        </authorList>
    </citation>
    <scope>NUCLEOTIDE SEQUENCE</scope>
    <source>
        <strain evidence="1">NWC_2_2</strain>
    </source>
</reference>
<evidence type="ECO:0000313" key="1">
    <source>
        <dbReference type="EMBL" id="AZA15452.1"/>
    </source>
</evidence>
<protein>
    <recommendedName>
        <fullName evidence="2">Glycosyltransferase</fullName>
    </recommendedName>
</protein>
<dbReference type="EMBL" id="CP031023">
    <property type="protein sequence ID" value="AZA15452.1"/>
    <property type="molecule type" value="Genomic_DNA"/>
</dbReference>
<name>A0A3G6JC22_LACDL</name>
<organism evidence="1">
    <name type="scientific">Lactobacillus delbrueckii subsp. lactis</name>
    <dbReference type="NCBI Taxonomy" id="29397"/>
    <lineage>
        <taxon>Bacteria</taxon>
        <taxon>Bacillati</taxon>
        <taxon>Bacillota</taxon>
        <taxon>Bacilli</taxon>
        <taxon>Lactobacillales</taxon>
        <taxon>Lactobacillaceae</taxon>
        <taxon>Lactobacillus</taxon>
    </lineage>
</organism>
<dbReference type="SUPFAM" id="SSF53448">
    <property type="entry name" value="Nucleotide-diphospho-sugar transferases"/>
    <property type="match status" value="1"/>
</dbReference>
<sequence>MSFIDVDDIPKEDYIETLVYDIKSKQCDAVICNFYEFDNDKEEIKSNISDTPWKNQVIHRDEIDNVLIPNMISTDSGYTIRGTAWRMLVSRKFILENHLKFQPGIAMAEDLLFTLQLYHRCNSIYIESDFLYGYRQSIGSTMHRYRPNAFADSLQSQSALKKILISEKIYKKNKERYERQYLRIYTWCISNAARNIKLLDTYREVKKICQNFKQDQVMASKEQKWNIALKITFWLLRYRCAFTLSVLYRIKEKIRLRKLW</sequence>
<gene>
    <name evidence="1" type="ORF">DQL93_01470</name>
</gene>
<dbReference type="InterPro" id="IPR029044">
    <property type="entry name" value="Nucleotide-diphossugar_trans"/>
</dbReference>
<evidence type="ECO:0008006" key="2">
    <source>
        <dbReference type="Google" id="ProtNLM"/>
    </source>
</evidence>
<accession>A0A3G6JC22</accession>